<dbReference type="InterPro" id="IPR004101">
    <property type="entry name" value="Mur_ligase_C"/>
</dbReference>
<dbReference type="SUPFAM" id="SSF53244">
    <property type="entry name" value="MurD-like peptide ligases, peptide-binding domain"/>
    <property type="match status" value="1"/>
</dbReference>
<feature type="domain" description="Mur ligase central" evidence="6">
    <location>
        <begin position="117"/>
        <end position="323"/>
    </location>
</feature>
<dbReference type="Proteomes" id="UP001299546">
    <property type="component" value="Unassembled WGS sequence"/>
</dbReference>
<dbReference type="InterPro" id="IPR013221">
    <property type="entry name" value="Mur_ligase_cen"/>
</dbReference>
<proteinExistence type="inferred from homology"/>
<dbReference type="PANTHER" id="PTHR23135">
    <property type="entry name" value="MUR LIGASE FAMILY MEMBER"/>
    <property type="match status" value="1"/>
</dbReference>
<feature type="binding site" evidence="3">
    <location>
        <position position="201"/>
    </location>
    <ligand>
        <name>UDP-N-acetyl-alpha-D-muramoyl-L-alanyl-D-glutamate</name>
        <dbReference type="ChEBI" id="CHEBI:83900"/>
    </ligand>
</feature>
<feature type="binding site" evidence="3">
    <location>
        <position position="193"/>
    </location>
    <ligand>
        <name>UDP-N-acetyl-alpha-D-muramoyl-L-alanyl-D-glutamate</name>
        <dbReference type="ChEBI" id="CHEBI:83900"/>
    </ligand>
</feature>
<dbReference type="InterPro" id="IPR036615">
    <property type="entry name" value="Mur_ligase_C_dom_sf"/>
</dbReference>
<accession>A0ABS8DE15</accession>
<reference evidence="7 8" key="1">
    <citation type="submission" date="2021-10" db="EMBL/GenBank/DDBJ databases">
        <title>Collection of gut derived symbiotic bacterial strains cultured from healthy donors.</title>
        <authorList>
            <person name="Lin H."/>
            <person name="Littmann E."/>
            <person name="Kohout C."/>
            <person name="Pamer E.G."/>
        </authorList>
    </citation>
    <scope>NUCLEOTIDE SEQUENCE [LARGE SCALE GENOMIC DNA]</scope>
    <source>
        <strain evidence="7 8">DFI.1.165</strain>
    </source>
</reference>
<keyword evidence="3 4" id="KW-0573">Peptidoglycan synthesis</keyword>
<dbReference type="Gene3D" id="3.90.190.20">
    <property type="entry name" value="Mur ligase, C-terminal domain"/>
    <property type="match status" value="1"/>
</dbReference>
<keyword evidence="8" id="KW-1185">Reference proteome</keyword>
<dbReference type="Pfam" id="PF08245">
    <property type="entry name" value="Mur_ligase_M"/>
    <property type="match status" value="1"/>
</dbReference>
<comment type="subcellular location">
    <subcellularLocation>
        <location evidence="3 4">Cytoplasm</location>
    </subcellularLocation>
</comment>
<evidence type="ECO:0000256" key="3">
    <source>
        <dbReference type="HAMAP-Rule" id="MF_00208"/>
    </source>
</evidence>
<dbReference type="Gene3D" id="3.40.1390.10">
    <property type="entry name" value="MurE/MurF, N-terminal domain"/>
    <property type="match status" value="1"/>
</dbReference>
<sequence>MEQKKYTLGEYALLLENVRMMKEFYSDGQDDIVIDYLTYDSKQVTKNTLFICKGAAFKAEYLDEAVEKGAVAYVSEQKFDTKKDVPYLLVDDIRKAMPPLAEKFHNAPWKDLTIIGIGGTKGKSTSAYYMKAIVDDYMKATGGKESAVISSIDIYDGVITKESHITTPEAVELQEHFRHAVDSGITFAEMEVSSQALKYNRVDNMRLDVGIFLNISEDHISPIEHKDFEDYFASKLRIFASSDNAVVNLDADYAERILEAAKCSKKVLTFSIKDETADVYGYDIQKDGHETVFTVRTKDFDEEFRLTMPGLFNVENALAVIAASILVGIPLAYMKSGLYRARSSGRMELYASKDKKIIAVVDYAHNKLSFEKLFSSTRDEYPDYEIVSIFGCPGKKAFIRRRDLGTVAGQYSKKVYLTAEDPGYEPVEDISKDIAQYVEAQNCPYTMIEDRGEAIKAAIEEAEGKTILLITGKGNETRQKYGCEYLDCKSDVQYVKELLAEYDARC</sequence>
<feature type="modified residue" description="N6-carboxylysine" evidence="3">
    <location>
        <position position="235"/>
    </location>
</feature>
<keyword evidence="3 4" id="KW-0131">Cell cycle</keyword>
<dbReference type="HAMAP" id="MF_00208">
    <property type="entry name" value="MurE"/>
    <property type="match status" value="1"/>
</dbReference>
<evidence type="ECO:0000256" key="1">
    <source>
        <dbReference type="ARBA" id="ARBA00004752"/>
    </source>
</evidence>
<feature type="binding site" evidence="3">
    <location>
        <position position="41"/>
    </location>
    <ligand>
        <name>UDP-N-acetyl-alpha-D-muramoyl-L-alanyl-D-glutamate</name>
        <dbReference type="ChEBI" id="CHEBI:83900"/>
    </ligand>
</feature>
<dbReference type="InterPro" id="IPR036565">
    <property type="entry name" value="Mur-like_cat_sf"/>
</dbReference>
<keyword evidence="3" id="KW-0067">ATP-binding</keyword>
<dbReference type="InterPro" id="IPR035911">
    <property type="entry name" value="MurE/MurF_N"/>
</dbReference>
<dbReference type="EC" id="6.3.2.-" evidence="3"/>
<keyword evidence="3 4" id="KW-0961">Cell wall biogenesis/degradation</keyword>
<dbReference type="RefSeq" id="WP_066736554.1">
    <property type="nucleotide sequence ID" value="NZ_JAJCIQ010000002.1"/>
</dbReference>
<gene>
    <name evidence="3" type="primary">murE</name>
    <name evidence="7" type="ORF">LIZ65_05125</name>
</gene>
<evidence type="ECO:0000313" key="8">
    <source>
        <dbReference type="Proteomes" id="UP001299546"/>
    </source>
</evidence>
<dbReference type="Gene3D" id="3.40.1190.10">
    <property type="entry name" value="Mur-like, catalytic domain"/>
    <property type="match status" value="1"/>
</dbReference>
<keyword evidence="3" id="KW-0547">Nucleotide-binding</keyword>
<keyword evidence="3" id="KW-0460">Magnesium</keyword>
<dbReference type="Pfam" id="PF02875">
    <property type="entry name" value="Mur_ligase_C"/>
    <property type="match status" value="1"/>
</dbReference>
<keyword evidence="3 7" id="KW-0436">Ligase</keyword>
<dbReference type="EMBL" id="JAJCIS010000002">
    <property type="protein sequence ID" value="MCB7386662.1"/>
    <property type="molecule type" value="Genomic_DNA"/>
</dbReference>
<keyword evidence="3 4" id="KW-0132">Cell division</keyword>
<dbReference type="PANTHER" id="PTHR23135:SF4">
    <property type="entry name" value="UDP-N-ACETYLMURAMOYL-L-ALANYL-D-GLUTAMATE--2,6-DIAMINOPIMELATE LIGASE MURE HOMOLOG, CHLOROPLASTIC"/>
    <property type="match status" value="1"/>
</dbReference>
<comment type="caution">
    <text evidence="7">The sequence shown here is derived from an EMBL/GenBank/DDBJ whole genome shotgun (WGS) entry which is preliminary data.</text>
</comment>
<comment type="PTM">
    <text evidence="3">Carboxylation is probably crucial for Mg(2+) binding and, consequently, for the gamma-phosphate positioning of ATP.</text>
</comment>
<evidence type="ECO:0000259" key="6">
    <source>
        <dbReference type="Pfam" id="PF08245"/>
    </source>
</evidence>
<feature type="binding site" evidence="3">
    <location>
        <begin position="119"/>
        <end position="125"/>
    </location>
    <ligand>
        <name>ATP</name>
        <dbReference type="ChEBI" id="CHEBI:30616"/>
    </ligand>
</feature>
<comment type="cofactor">
    <cofactor evidence="3">
        <name>Mg(2+)</name>
        <dbReference type="ChEBI" id="CHEBI:18420"/>
    </cofactor>
</comment>
<protein>
    <recommendedName>
        <fullName evidence="3">UDP-N-acetylmuramyl-tripeptide synthetase</fullName>
        <ecNumber evidence="3">6.3.2.-</ecNumber>
    </recommendedName>
    <alternativeName>
        <fullName evidence="3">UDP-MurNAc-tripeptide synthetase</fullName>
    </alternativeName>
</protein>
<dbReference type="InterPro" id="IPR005761">
    <property type="entry name" value="UDP-N-AcMur-Glu-dNH2Pim_ligase"/>
</dbReference>
<evidence type="ECO:0000256" key="2">
    <source>
        <dbReference type="ARBA" id="ARBA00005898"/>
    </source>
</evidence>
<feature type="binding site" evidence="3">
    <location>
        <begin position="166"/>
        <end position="167"/>
    </location>
    <ligand>
        <name>UDP-N-acetyl-alpha-D-muramoyl-L-alanyl-D-glutamate</name>
        <dbReference type="ChEBI" id="CHEBI:83900"/>
    </ligand>
</feature>
<comment type="function">
    <text evidence="3">Catalyzes the addition of an amino acid to the nucleotide precursor UDP-N-acetylmuramoyl-L-alanyl-D-glutamate (UMAG) in the biosynthesis of bacterial cell-wall peptidoglycan.</text>
</comment>
<keyword evidence="3 4" id="KW-0133">Cell shape</keyword>
<keyword evidence="3" id="KW-0963">Cytoplasm</keyword>
<evidence type="ECO:0000313" key="7">
    <source>
        <dbReference type="EMBL" id="MCB7386662.1"/>
    </source>
</evidence>
<dbReference type="SUPFAM" id="SSF63418">
    <property type="entry name" value="MurE/MurF N-terminal domain"/>
    <property type="match status" value="1"/>
</dbReference>
<comment type="similarity">
    <text evidence="2 3">Belongs to the MurCDEF family. MurE subfamily.</text>
</comment>
<comment type="caution">
    <text evidence="3">Lacks conserved residue(s) required for the propagation of feature annotation.</text>
</comment>
<evidence type="ECO:0000256" key="4">
    <source>
        <dbReference type="RuleBase" id="RU004135"/>
    </source>
</evidence>
<organism evidence="7 8">
    <name type="scientific">Bariatricus massiliensis</name>
    <dbReference type="NCBI Taxonomy" id="1745713"/>
    <lineage>
        <taxon>Bacteria</taxon>
        <taxon>Bacillati</taxon>
        <taxon>Bacillota</taxon>
        <taxon>Clostridia</taxon>
        <taxon>Lachnospirales</taxon>
        <taxon>Lachnospiraceae</taxon>
        <taxon>Bariatricus</taxon>
    </lineage>
</organism>
<feature type="domain" description="Mur ligase C-terminal" evidence="5">
    <location>
        <begin position="345"/>
        <end position="474"/>
    </location>
</feature>
<name>A0ABS8DE15_9FIRM</name>
<dbReference type="NCBIfam" id="TIGR01085">
    <property type="entry name" value="murE"/>
    <property type="match status" value="1"/>
</dbReference>
<dbReference type="SUPFAM" id="SSF53623">
    <property type="entry name" value="MurD-like peptide ligases, catalytic domain"/>
    <property type="match status" value="1"/>
</dbReference>
<dbReference type="GO" id="GO:0016874">
    <property type="term" value="F:ligase activity"/>
    <property type="evidence" value="ECO:0007669"/>
    <property type="project" value="UniProtKB-KW"/>
</dbReference>
<comment type="pathway">
    <text evidence="1 3 4">Cell wall biogenesis; peptidoglycan biosynthesis.</text>
</comment>
<evidence type="ECO:0000259" key="5">
    <source>
        <dbReference type="Pfam" id="PF02875"/>
    </source>
</evidence>